<keyword evidence="5" id="KW-0547">Nucleotide-binding</keyword>
<dbReference type="GO" id="GO:0000271">
    <property type="term" value="P:polysaccharide biosynthetic process"/>
    <property type="evidence" value="ECO:0007669"/>
    <property type="project" value="InterPro"/>
</dbReference>
<proteinExistence type="inferred from homology"/>
<dbReference type="InterPro" id="IPR054566">
    <property type="entry name" value="ManC/GMP-like_b-helix"/>
</dbReference>
<comment type="similarity">
    <text evidence="1 8">Belongs to the mannose-6-phosphate isomerase type 2 family.</text>
</comment>
<gene>
    <name evidence="11" type="primary">manC</name>
    <name evidence="11" type="ORF">GCM10017621_14430</name>
</gene>
<dbReference type="RefSeq" id="WP_271186298.1">
    <property type="nucleotide sequence ID" value="NZ_BSFE01000003.1"/>
</dbReference>
<evidence type="ECO:0000313" key="12">
    <source>
        <dbReference type="Proteomes" id="UP001143486"/>
    </source>
</evidence>
<dbReference type="GO" id="GO:0004475">
    <property type="term" value="F:mannose-1-phosphate guanylyltransferase (GTP) activity"/>
    <property type="evidence" value="ECO:0007669"/>
    <property type="project" value="UniProtKB-EC"/>
</dbReference>
<accession>A0A9W6IMK2</accession>
<dbReference type="EC" id="2.7.7.13" evidence="2"/>
<comment type="caution">
    <text evidence="11">The sequence shown here is derived from an EMBL/GenBank/DDBJ whole genome shotgun (WGS) entry which is preliminary data.</text>
</comment>
<reference evidence="11" key="1">
    <citation type="journal article" date="2014" name="Int. J. Syst. Evol. Microbiol.">
        <title>Complete genome sequence of Corynebacterium casei LMG S-19264T (=DSM 44701T), isolated from a smear-ripened cheese.</title>
        <authorList>
            <consortium name="US DOE Joint Genome Institute (JGI-PGF)"/>
            <person name="Walter F."/>
            <person name="Albersmeier A."/>
            <person name="Kalinowski J."/>
            <person name="Ruckert C."/>
        </authorList>
    </citation>
    <scope>NUCLEOTIDE SEQUENCE</scope>
    <source>
        <strain evidence="11">VKM B-1513</strain>
    </source>
</reference>
<dbReference type="FunFam" id="3.90.550.10:FF:000046">
    <property type="entry name" value="Mannose-1-phosphate guanylyltransferase (GDP)"/>
    <property type="match status" value="1"/>
</dbReference>
<reference evidence="11" key="2">
    <citation type="submission" date="2023-01" db="EMBL/GenBank/DDBJ databases">
        <authorList>
            <person name="Sun Q."/>
            <person name="Evtushenko L."/>
        </authorList>
    </citation>
    <scope>NUCLEOTIDE SEQUENCE</scope>
    <source>
        <strain evidence="11">VKM B-1513</strain>
    </source>
</reference>
<dbReference type="InterPro" id="IPR051161">
    <property type="entry name" value="Mannose-6P_isomerase_type2"/>
</dbReference>
<dbReference type="InterPro" id="IPR029044">
    <property type="entry name" value="Nucleotide-diphossugar_trans"/>
</dbReference>
<dbReference type="InterPro" id="IPR006375">
    <property type="entry name" value="Man1P_GuaTrfase/Man6P_Isoase"/>
</dbReference>
<evidence type="ECO:0000256" key="3">
    <source>
        <dbReference type="ARBA" id="ARBA00022679"/>
    </source>
</evidence>
<evidence type="ECO:0000256" key="5">
    <source>
        <dbReference type="ARBA" id="ARBA00022741"/>
    </source>
</evidence>
<dbReference type="CDD" id="cd02509">
    <property type="entry name" value="GDP-M1P_Guanylyltransferase"/>
    <property type="match status" value="1"/>
</dbReference>
<evidence type="ECO:0000256" key="6">
    <source>
        <dbReference type="ARBA" id="ARBA00023134"/>
    </source>
</evidence>
<dbReference type="Proteomes" id="UP001143486">
    <property type="component" value="Unassembled WGS sequence"/>
</dbReference>
<dbReference type="PANTHER" id="PTHR46390:SF1">
    <property type="entry name" value="MANNOSE-1-PHOSPHATE GUANYLYLTRANSFERASE"/>
    <property type="match status" value="1"/>
</dbReference>
<dbReference type="SUPFAM" id="SSF159283">
    <property type="entry name" value="Guanosine diphospho-D-mannose pyrophosphorylase/mannose-6-phosphate isomerase linker domain"/>
    <property type="match status" value="1"/>
</dbReference>
<dbReference type="InterPro" id="IPR049577">
    <property type="entry name" value="GMPP_N"/>
</dbReference>
<feature type="domain" description="MannoseP isomerase/GMP-like beta-helix" evidence="10">
    <location>
        <begin position="301"/>
        <end position="351"/>
    </location>
</feature>
<dbReference type="Pfam" id="PF00483">
    <property type="entry name" value="NTP_transferase"/>
    <property type="match status" value="1"/>
</dbReference>
<evidence type="ECO:0000256" key="8">
    <source>
        <dbReference type="RuleBase" id="RU004190"/>
    </source>
</evidence>
<dbReference type="AlphaFoldDB" id="A0A9W6IMK2"/>
<keyword evidence="6" id="KW-0342">GTP-binding</keyword>
<comment type="catalytic activity">
    <reaction evidence="7">
        <text>alpha-D-mannose 1-phosphate + GTP + H(+) = GDP-alpha-D-mannose + diphosphate</text>
        <dbReference type="Rhea" id="RHEA:15229"/>
        <dbReference type="ChEBI" id="CHEBI:15378"/>
        <dbReference type="ChEBI" id="CHEBI:33019"/>
        <dbReference type="ChEBI" id="CHEBI:37565"/>
        <dbReference type="ChEBI" id="CHEBI:57527"/>
        <dbReference type="ChEBI" id="CHEBI:58409"/>
        <dbReference type="EC" id="2.7.7.13"/>
    </reaction>
</comment>
<dbReference type="EMBL" id="BSFE01000003">
    <property type="protein sequence ID" value="GLK51935.1"/>
    <property type="molecule type" value="Genomic_DNA"/>
</dbReference>
<organism evidence="11 12">
    <name type="scientific">Maricaulis virginensis</name>
    <dbReference type="NCBI Taxonomy" id="144022"/>
    <lineage>
        <taxon>Bacteria</taxon>
        <taxon>Pseudomonadati</taxon>
        <taxon>Pseudomonadota</taxon>
        <taxon>Alphaproteobacteria</taxon>
        <taxon>Maricaulales</taxon>
        <taxon>Maricaulaceae</taxon>
        <taxon>Maricaulis</taxon>
    </lineage>
</organism>
<dbReference type="InterPro" id="IPR005835">
    <property type="entry name" value="NTP_transferase_dom"/>
</dbReference>
<dbReference type="GO" id="GO:0009298">
    <property type="term" value="P:GDP-mannose biosynthetic process"/>
    <property type="evidence" value="ECO:0007669"/>
    <property type="project" value="TreeGrafter"/>
</dbReference>
<dbReference type="Gene3D" id="3.90.550.10">
    <property type="entry name" value="Spore Coat Polysaccharide Biosynthesis Protein SpsA, Chain A"/>
    <property type="match status" value="1"/>
</dbReference>
<keyword evidence="4 11" id="KW-0548">Nucleotidyltransferase</keyword>
<evidence type="ECO:0000256" key="1">
    <source>
        <dbReference type="ARBA" id="ARBA00006115"/>
    </source>
</evidence>
<keyword evidence="3" id="KW-0808">Transferase</keyword>
<evidence type="ECO:0000256" key="4">
    <source>
        <dbReference type="ARBA" id="ARBA00022695"/>
    </source>
</evidence>
<protein>
    <recommendedName>
        <fullName evidence="2">mannose-1-phosphate guanylyltransferase</fullName>
        <ecNumber evidence="2">2.7.7.13</ecNumber>
    </recommendedName>
</protein>
<dbReference type="GO" id="GO:0005525">
    <property type="term" value="F:GTP binding"/>
    <property type="evidence" value="ECO:0007669"/>
    <property type="project" value="UniProtKB-KW"/>
</dbReference>
<dbReference type="SUPFAM" id="SSF53448">
    <property type="entry name" value="Nucleotide-diphospho-sugar transferases"/>
    <property type="match status" value="1"/>
</dbReference>
<dbReference type="PANTHER" id="PTHR46390">
    <property type="entry name" value="MANNOSE-1-PHOSPHATE GUANYLYLTRANSFERASE"/>
    <property type="match status" value="1"/>
</dbReference>
<evidence type="ECO:0000259" key="10">
    <source>
        <dbReference type="Pfam" id="PF22640"/>
    </source>
</evidence>
<dbReference type="Pfam" id="PF22640">
    <property type="entry name" value="ManC_GMP_beta-helix"/>
    <property type="match status" value="1"/>
</dbReference>
<name>A0A9W6IMK2_9PROT</name>
<evidence type="ECO:0000259" key="9">
    <source>
        <dbReference type="Pfam" id="PF00483"/>
    </source>
</evidence>
<sequence length="360" mass="38545">MTRIVPVIMSGGSGTRLWPLSRTAHPKQLHALVSDRTMLQETVRRVSGANEHYRFEPPIVVLNERQCDLARSQLEAMDAGAVRLVVEPVGRNTAPVAAVAAELVRREHGEDTLILLLPADHHIRDAAGFRAAVATGAGLAENGHIITFGIQPERPETGYGYIRRGEPLDGGYRVRAFTEKPDLERARGFLADGGYYWNAGIFLFGAGHLAAEMSKHCPDVLTASRAAVEAAAGDRSTLRLDAAAFSACPSISFDYAVMERTENAAVVPADIGWSDVGAWGALWDIAERDAAGNVTRGDVDLVDTRGSYVLSTGRKVGVIGVDDLVVVETADAVLVTRREASQSVKSIVEALQAGGRADLL</sequence>
<keyword evidence="12" id="KW-1185">Reference proteome</keyword>
<dbReference type="NCBIfam" id="TIGR01479">
    <property type="entry name" value="GMP_PMI"/>
    <property type="match status" value="1"/>
</dbReference>
<feature type="domain" description="Nucleotidyl transferase" evidence="9">
    <location>
        <begin position="6"/>
        <end position="289"/>
    </location>
</feature>
<evidence type="ECO:0000313" key="11">
    <source>
        <dbReference type="EMBL" id="GLK51935.1"/>
    </source>
</evidence>
<evidence type="ECO:0000256" key="7">
    <source>
        <dbReference type="ARBA" id="ARBA00047343"/>
    </source>
</evidence>
<evidence type="ECO:0000256" key="2">
    <source>
        <dbReference type="ARBA" id="ARBA00012387"/>
    </source>
</evidence>